<organism evidence="2 3">
    <name type="scientific">Fodinicola feengrottensis</name>
    <dbReference type="NCBI Taxonomy" id="435914"/>
    <lineage>
        <taxon>Bacteria</taxon>
        <taxon>Bacillati</taxon>
        <taxon>Actinomycetota</taxon>
        <taxon>Actinomycetes</taxon>
        <taxon>Mycobacteriales</taxon>
        <taxon>Fodinicola</taxon>
    </lineage>
</organism>
<feature type="region of interest" description="Disordered" evidence="1">
    <location>
        <begin position="1"/>
        <end position="40"/>
    </location>
</feature>
<accession>A0ABN2FSG9</accession>
<evidence type="ECO:0000256" key="1">
    <source>
        <dbReference type="SAM" id="MobiDB-lite"/>
    </source>
</evidence>
<dbReference type="Proteomes" id="UP001500618">
    <property type="component" value="Unassembled WGS sequence"/>
</dbReference>
<feature type="compositionally biased region" description="Low complexity" evidence="1">
    <location>
        <begin position="11"/>
        <end position="40"/>
    </location>
</feature>
<name>A0ABN2FSG9_9ACTN</name>
<gene>
    <name evidence="2" type="ORF">GCM10009765_03450</name>
</gene>
<sequence>MSASPAHNEAADSAYASTAAAPPESTPSSPRRPRSGSPSGSLLDEIDAAFRLLVTGPSALSIDGRQVGLGLPARPIPLLELKAMLLHPSCSPQTRDAAWAVLVTRAQSGDPSWVLGAFGVAIPGLRKMGARLTHGHTGRTVDLDAELVASFLEHLKTIDPAATDLCGRLCWHAYKAAANLRRSESEHADRRASLPGSSAPRVPWGHPDLVLARAVEARVITAQEADLISRTRVGDELLIDIAATLATSPDALRMRRKRAEARLAAAITDGDL</sequence>
<proteinExistence type="predicted"/>
<dbReference type="RefSeq" id="WP_344306445.1">
    <property type="nucleotide sequence ID" value="NZ_BAAANY010000001.1"/>
</dbReference>
<dbReference type="EMBL" id="BAAANY010000001">
    <property type="protein sequence ID" value="GAA1657243.1"/>
    <property type="molecule type" value="Genomic_DNA"/>
</dbReference>
<protein>
    <recommendedName>
        <fullName evidence="4">Sigma-70 family RNA polymerase sigma factor</fullName>
    </recommendedName>
</protein>
<reference evidence="2 3" key="1">
    <citation type="journal article" date="2019" name="Int. J. Syst. Evol. Microbiol.">
        <title>The Global Catalogue of Microorganisms (GCM) 10K type strain sequencing project: providing services to taxonomists for standard genome sequencing and annotation.</title>
        <authorList>
            <consortium name="The Broad Institute Genomics Platform"/>
            <consortium name="The Broad Institute Genome Sequencing Center for Infectious Disease"/>
            <person name="Wu L."/>
            <person name="Ma J."/>
        </authorList>
    </citation>
    <scope>NUCLEOTIDE SEQUENCE [LARGE SCALE GENOMIC DNA]</scope>
    <source>
        <strain evidence="2 3">JCM 14718</strain>
    </source>
</reference>
<evidence type="ECO:0000313" key="3">
    <source>
        <dbReference type="Proteomes" id="UP001500618"/>
    </source>
</evidence>
<evidence type="ECO:0000313" key="2">
    <source>
        <dbReference type="EMBL" id="GAA1657243.1"/>
    </source>
</evidence>
<comment type="caution">
    <text evidence="2">The sequence shown here is derived from an EMBL/GenBank/DDBJ whole genome shotgun (WGS) entry which is preliminary data.</text>
</comment>
<evidence type="ECO:0008006" key="4">
    <source>
        <dbReference type="Google" id="ProtNLM"/>
    </source>
</evidence>
<keyword evidence="3" id="KW-1185">Reference proteome</keyword>